<sequence length="826" mass="93415">MAEAIALAASVTAIVQIADRVIGVCKHYIRTARDAPSDLRTILVETSTLKTYQTDVSASVGKLVGDSGPIQLCLQAMAELESLLSSSETASARPSQTRTKRQRVKETITALAWPLKEFRARKLLEDVTRCKETVTLALSAELVRNVKFVKQKVVEAHQILDAPANENTESQRHGVLRWLERTDPSPIHVRNHKIYEPQTGNWIKRSAIWSNWSPNRKDDKVACVYYYCYFGYAQDETAPFLRWVISQLCRQVFIIIDALDESSTPRDDMLKLLRDFVHDPRFHKIQLIASSREYVDIEKAMEFISTSVPMDNGLVEVDIRTYLRSGLASNTKFSRWPRDLLAEVEDVVSKKARGMFRWAVCQVHAIAKLRPDYEIVHHELATLPKTLDETSERVFLSIDEEEQLFVSHVLKWIYFYNELGFESMTCANLILAAELSLKDKGGYVQNTTTTKMQFASYAAAWLPLRIKKCSSIGCNTHSSLFYFAHYTVLEYLLSPRIATGPAAVFALHGDTVEHDFTKIVMTEAQSPSRRQISQHDQEVEVLNILHEDINSWCELVAAHLASGRWQQKISCQADLRELAFELFNLNRAGYAGFSKVIRMSRDRCSYASGTNFPYLNKLCGNVFSPIHMPFMFFSGLWSPFGTTDRKEWNLPGWEGEQSILSKLLTLKADPNLEGYCLTPLQIATACSDEAKVRLLLGYGADAMKTGKANGITWREKSLIGRHSRGGNFLSSFSEVKPLDICRQLRSTSAFLITLDVGYDVTNGKHVGELRADYGGGEVDEDRSREMRQGYRYLANKDASYQSIRLLEANLAIEKLLLENGALDKTL</sequence>
<keyword evidence="2" id="KW-1185">Reference proteome</keyword>
<comment type="caution">
    <text evidence="1">The sequence shown here is derived from an EMBL/GenBank/DDBJ whole genome shotgun (WGS) entry which is preliminary data.</text>
</comment>
<accession>A0AAE0XBY2</accession>
<dbReference type="AlphaFoldDB" id="A0AAE0XBY2"/>
<reference evidence="1" key="2">
    <citation type="submission" date="2023-06" db="EMBL/GenBank/DDBJ databases">
        <authorList>
            <consortium name="Lawrence Berkeley National Laboratory"/>
            <person name="Haridas S."/>
            <person name="Hensen N."/>
            <person name="Bonometti L."/>
            <person name="Westerberg I."/>
            <person name="Brannstrom I.O."/>
            <person name="Guillou S."/>
            <person name="Cros-Aarteil S."/>
            <person name="Calhoun S."/>
            <person name="Kuo A."/>
            <person name="Mondo S."/>
            <person name="Pangilinan J."/>
            <person name="Riley R."/>
            <person name="Labutti K."/>
            <person name="Andreopoulos B."/>
            <person name="Lipzen A."/>
            <person name="Chen C."/>
            <person name="Yanf M."/>
            <person name="Daum C."/>
            <person name="Ng V."/>
            <person name="Clum A."/>
            <person name="Steindorff A."/>
            <person name="Ohm R."/>
            <person name="Martin F."/>
            <person name="Silar P."/>
            <person name="Natvig D."/>
            <person name="Lalanne C."/>
            <person name="Gautier V."/>
            <person name="Ament-Velasquez S.L."/>
            <person name="Kruys A."/>
            <person name="Hutchinson M.I."/>
            <person name="Powell A.J."/>
            <person name="Barry K."/>
            <person name="Miller A.N."/>
            <person name="Grigoriev I.V."/>
            <person name="Debuchy R."/>
            <person name="Gladieux P."/>
            <person name="Thoren M.H."/>
            <person name="Johannesson H."/>
        </authorList>
    </citation>
    <scope>NUCLEOTIDE SEQUENCE</scope>
    <source>
        <strain evidence="1">CBS 314.62</strain>
    </source>
</reference>
<dbReference type="PANTHER" id="PTHR10039">
    <property type="entry name" value="AMELOGENIN"/>
    <property type="match status" value="1"/>
</dbReference>
<proteinExistence type="predicted"/>
<evidence type="ECO:0000313" key="1">
    <source>
        <dbReference type="EMBL" id="KAK3689399.1"/>
    </source>
</evidence>
<dbReference type="PANTHER" id="PTHR10039:SF16">
    <property type="entry name" value="GPI INOSITOL-DEACYLASE"/>
    <property type="match status" value="1"/>
</dbReference>
<dbReference type="Proteomes" id="UP001270362">
    <property type="component" value="Unassembled WGS sequence"/>
</dbReference>
<evidence type="ECO:0000313" key="2">
    <source>
        <dbReference type="Proteomes" id="UP001270362"/>
    </source>
</evidence>
<name>A0AAE0XBY2_9PEZI</name>
<gene>
    <name evidence="1" type="ORF">B0T22DRAFT_513785</name>
</gene>
<organism evidence="1 2">
    <name type="scientific">Podospora appendiculata</name>
    <dbReference type="NCBI Taxonomy" id="314037"/>
    <lineage>
        <taxon>Eukaryota</taxon>
        <taxon>Fungi</taxon>
        <taxon>Dikarya</taxon>
        <taxon>Ascomycota</taxon>
        <taxon>Pezizomycotina</taxon>
        <taxon>Sordariomycetes</taxon>
        <taxon>Sordariomycetidae</taxon>
        <taxon>Sordariales</taxon>
        <taxon>Podosporaceae</taxon>
        <taxon>Podospora</taxon>
    </lineage>
</organism>
<dbReference type="EMBL" id="JAULSO010000002">
    <property type="protein sequence ID" value="KAK3689399.1"/>
    <property type="molecule type" value="Genomic_DNA"/>
</dbReference>
<protein>
    <submittedName>
        <fullName evidence="1">Uncharacterized protein</fullName>
    </submittedName>
</protein>
<reference evidence="1" key="1">
    <citation type="journal article" date="2023" name="Mol. Phylogenet. Evol.">
        <title>Genome-scale phylogeny and comparative genomics of the fungal order Sordariales.</title>
        <authorList>
            <person name="Hensen N."/>
            <person name="Bonometti L."/>
            <person name="Westerberg I."/>
            <person name="Brannstrom I.O."/>
            <person name="Guillou S."/>
            <person name="Cros-Aarteil S."/>
            <person name="Calhoun S."/>
            <person name="Haridas S."/>
            <person name="Kuo A."/>
            <person name="Mondo S."/>
            <person name="Pangilinan J."/>
            <person name="Riley R."/>
            <person name="LaButti K."/>
            <person name="Andreopoulos B."/>
            <person name="Lipzen A."/>
            <person name="Chen C."/>
            <person name="Yan M."/>
            <person name="Daum C."/>
            <person name="Ng V."/>
            <person name="Clum A."/>
            <person name="Steindorff A."/>
            <person name="Ohm R.A."/>
            <person name="Martin F."/>
            <person name="Silar P."/>
            <person name="Natvig D.O."/>
            <person name="Lalanne C."/>
            <person name="Gautier V."/>
            <person name="Ament-Velasquez S.L."/>
            <person name="Kruys A."/>
            <person name="Hutchinson M.I."/>
            <person name="Powell A.J."/>
            <person name="Barry K."/>
            <person name="Miller A.N."/>
            <person name="Grigoriev I.V."/>
            <person name="Debuchy R."/>
            <person name="Gladieux P."/>
            <person name="Hiltunen Thoren M."/>
            <person name="Johannesson H."/>
        </authorList>
    </citation>
    <scope>NUCLEOTIDE SEQUENCE</scope>
    <source>
        <strain evidence="1">CBS 314.62</strain>
    </source>
</reference>